<feature type="domain" description="5'-3' exoribonuclease 1 SH3-like" evidence="9">
    <location>
        <begin position="1071"/>
        <end position="1152"/>
    </location>
</feature>
<dbReference type="InterPro" id="IPR047008">
    <property type="entry name" value="XRN1_SH3_sf"/>
</dbReference>
<dbReference type="InterPro" id="IPR041385">
    <property type="entry name" value="SH3_12"/>
</dbReference>
<dbReference type="Pfam" id="PF18332">
    <property type="entry name" value="XRN1_D1"/>
    <property type="match status" value="1"/>
</dbReference>
<evidence type="ECO:0000256" key="5">
    <source>
        <dbReference type="PIRNR" id="PIRNR006743"/>
    </source>
</evidence>
<feature type="region of interest" description="Disordered" evidence="6">
    <location>
        <begin position="1218"/>
        <end position="1248"/>
    </location>
</feature>
<dbReference type="InterPro" id="IPR041106">
    <property type="entry name" value="XRN1_D2_D3"/>
</dbReference>
<evidence type="ECO:0000259" key="8">
    <source>
        <dbReference type="Pfam" id="PF17846"/>
    </source>
</evidence>
<dbReference type="EMBL" id="GFDF01003050">
    <property type="protein sequence ID" value="JAV11034.1"/>
    <property type="molecule type" value="Transcribed_RNA"/>
</dbReference>
<dbReference type="GO" id="GO:0005634">
    <property type="term" value="C:nucleus"/>
    <property type="evidence" value="ECO:0007669"/>
    <property type="project" value="TreeGrafter"/>
</dbReference>
<dbReference type="FunFam" id="3.40.50.12390:FF:000002">
    <property type="entry name" value="5'-3' exoribonuclease 1"/>
    <property type="match status" value="1"/>
</dbReference>
<evidence type="ECO:0000256" key="3">
    <source>
        <dbReference type="ARBA" id="ARBA00022839"/>
    </source>
</evidence>
<dbReference type="Gene3D" id="3.40.50.12390">
    <property type="match status" value="2"/>
</dbReference>
<dbReference type="Gene3D" id="1.25.40.1050">
    <property type="match status" value="1"/>
</dbReference>
<keyword evidence="2 5" id="KW-0378">Hydrolase</keyword>
<evidence type="ECO:0000259" key="9">
    <source>
        <dbReference type="Pfam" id="PF18129"/>
    </source>
</evidence>
<protein>
    <recommendedName>
        <fullName evidence="5">5'-3' exoribonuclease 1</fullName>
        <ecNumber evidence="5">3.1.13.-</ecNumber>
    </recommendedName>
</protein>
<dbReference type="GO" id="GO:0004534">
    <property type="term" value="F:5'-3' RNA exonuclease activity"/>
    <property type="evidence" value="ECO:0007669"/>
    <property type="project" value="TreeGrafter"/>
</dbReference>
<dbReference type="InterPro" id="IPR004859">
    <property type="entry name" value="Xrn1_N"/>
</dbReference>
<evidence type="ECO:0000259" key="7">
    <source>
        <dbReference type="Pfam" id="PF03159"/>
    </source>
</evidence>
<dbReference type="InterPro" id="IPR047007">
    <property type="entry name" value="XRN1_D1_sf"/>
</dbReference>
<keyword evidence="3 5" id="KW-0269">Exonuclease</keyword>
<proteinExistence type="inferred from homology"/>
<dbReference type="CDD" id="cd18673">
    <property type="entry name" value="PIN_XRN1-2-like"/>
    <property type="match status" value="1"/>
</dbReference>
<dbReference type="Pfam" id="PF18334">
    <property type="entry name" value="XRN1_D2_D3"/>
    <property type="match status" value="1"/>
</dbReference>
<dbReference type="InterPro" id="IPR016494">
    <property type="entry name" value="5_3_exoribonuclease_1"/>
</dbReference>
<evidence type="ECO:0000259" key="11">
    <source>
        <dbReference type="Pfam" id="PF18334"/>
    </source>
</evidence>
<evidence type="ECO:0000259" key="10">
    <source>
        <dbReference type="Pfam" id="PF18332"/>
    </source>
</evidence>
<feature type="domain" description="5'-3' exoribonuclease 1 D1" evidence="10">
    <location>
        <begin position="643"/>
        <end position="813"/>
    </location>
</feature>
<evidence type="ECO:0000256" key="1">
    <source>
        <dbReference type="ARBA" id="ARBA00022722"/>
    </source>
</evidence>
<dbReference type="GO" id="GO:0000956">
    <property type="term" value="P:nuclear-transcribed mRNA catabolic process"/>
    <property type="evidence" value="ECO:0007669"/>
    <property type="project" value="InterPro"/>
</dbReference>
<keyword evidence="1 5" id="KW-0540">Nuclease</keyword>
<dbReference type="PANTHER" id="PTHR12341:SF7">
    <property type="entry name" value="5'-3' EXORIBONUCLEASE 1"/>
    <property type="match status" value="1"/>
</dbReference>
<comment type="subcellular location">
    <subcellularLocation>
        <location evidence="5">Cytoplasm</location>
    </subcellularLocation>
</comment>
<organism evidence="12">
    <name type="scientific">Nyssomyia neivai</name>
    <dbReference type="NCBI Taxonomy" id="330878"/>
    <lineage>
        <taxon>Eukaryota</taxon>
        <taxon>Metazoa</taxon>
        <taxon>Ecdysozoa</taxon>
        <taxon>Arthropoda</taxon>
        <taxon>Hexapoda</taxon>
        <taxon>Insecta</taxon>
        <taxon>Pterygota</taxon>
        <taxon>Neoptera</taxon>
        <taxon>Endopterygota</taxon>
        <taxon>Diptera</taxon>
        <taxon>Nematocera</taxon>
        <taxon>Psychodoidea</taxon>
        <taxon>Psychodidae</taxon>
        <taxon>Nyssomyia</taxon>
    </lineage>
</organism>
<feature type="region of interest" description="Disordered" evidence="6">
    <location>
        <begin position="1473"/>
        <end position="1546"/>
    </location>
</feature>
<feature type="compositionally biased region" description="Low complexity" evidence="6">
    <location>
        <begin position="1480"/>
        <end position="1496"/>
    </location>
</feature>
<feature type="domain" description="Xrn1 N-terminal" evidence="7">
    <location>
        <begin position="1"/>
        <end position="227"/>
    </location>
</feature>
<evidence type="ECO:0000313" key="12">
    <source>
        <dbReference type="EMBL" id="JAV11034.1"/>
    </source>
</evidence>
<dbReference type="InterPro" id="IPR027073">
    <property type="entry name" value="5_3_exoribonuclease"/>
</dbReference>
<reference evidence="12" key="1">
    <citation type="submission" date="2016-12" db="EMBL/GenBank/DDBJ databases">
        <title>An insight into the sialome and mialome of the sand fly, Nyssomyia neivai.</title>
        <authorList>
            <person name="Sebastian V."/>
            <person name="Goulart T.M."/>
            <person name="Oliveira W."/>
            <person name="Calvo E."/>
            <person name="Oliveira L.F."/>
            <person name="Pinto M.C."/>
            <person name="Rosselino A.M."/>
            <person name="Ribeiro J.M."/>
        </authorList>
    </citation>
    <scope>NUCLEOTIDE SEQUENCE</scope>
</reference>
<feature type="domain" description="Exoribonuclease Xrn1 D2/D3" evidence="11">
    <location>
        <begin position="818"/>
        <end position="1042"/>
    </location>
</feature>
<comment type="similarity">
    <text evidence="4 5">Belongs to the 5'-3' exonuclease family.</text>
</comment>
<accession>A0A1L8DX97</accession>
<dbReference type="Pfam" id="PF17846">
    <property type="entry name" value="XRN_M"/>
    <property type="match status" value="1"/>
</dbReference>
<dbReference type="InterPro" id="IPR041412">
    <property type="entry name" value="Xrn1_helical"/>
</dbReference>
<dbReference type="InterPro" id="IPR040992">
    <property type="entry name" value="XRN1_D1"/>
</dbReference>
<dbReference type="EC" id="3.1.13.-" evidence="5"/>
<dbReference type="Pfam" id="PF18129">
    <property type="entry name" value="SH3_12"/>
    <property type="match status" value="1"/>
</dbReference>
<keyword evidence="5" id="KW-0963">Cytoplasm</keyword>
<dbReference type="GO" id="GO:0003723">
    <property type="term" value="F:RNA binding"/>
    <property type="evidence" value="ECO:0007669"/>
    <property type="project" value="UniProtKB-KW"/>
</dbReference>
<feature type="region of interest" description="Disordered" evidence="6">
    <location>
        <begin position="1297"/>
        <end position="1344"/>
    </location>
</feature>
<dbReference type="GO" id="GO:0005737">
    <property type="term" value="C:cytoplasm"/>
    <property type="evidence" value="ECO:0007669"/>
    <property type="project" value="UniProtKB-SubCell"/>
</dbReference>
<evidence type="ECO:0000256" key="4">
    <source>
        <dbReference type="ARBA" id="ARBA00038299"/>
    </source>
</evidence>
<sequence length="1546" mass="176910">MGVPKFFRYISERYPGINELVRENQIPEFDNLYLDMNGIIHTCSHPDDSNVHYRISEEQIFKAIFHYLDVLFRIIRPQKLMFMAVDGVAPRAKMNQQRGRRFRTAKETELLEAKARAKGEKLPDEPKFDSNCITPGTPFMARLQKALKFFVKQRISQNDAWQKCRVILSGHETPGEGEHKIMEYIRYLKSQTNWDPNTRHCLYGLDADLIMLGLCTHEQHFSLLREEVKFGKSAKHAASVDHTRFYLLHLGLLREYIEMEFGCLKETLPFPFDIENIVDDWVFMGFLVGNDFIPNLPNLHINKNALPEIYEAYKCILPTLDGYLNDSGKLQLARLEVFLEKLGNKDRAFFVEHYDDLKYLEQVHGRGAFDESNSDILDPSGFEGGCMELEELAKRTQEMCCGSSDSDDDDEEAIFEKSFAAYKKNYYINKLKYPDMTQDVLREQTKCYIEALQWTLYYYYRGIISWGWYYPHHYAPFVSDLRNFRDLSFNYEMGRPFLPFEQLLAVLPAASRAHLPEAYQGLMTDAKSDIIDYYPTDFETDLNGKRQEWEAVVLIPFINEERLLAAMTPCNKNLTTEEVERNAHGPMLQYDHISESQGVCQGPGEDVLNAVYAKETLVDRKDIYVPHDMMVLKMSDKTLKGVLFPGFPTTNHLRYTSKLETARVKVFDQPSMNPSMIIHLNAQSNDLDGDIGYVSRHLIGKEVFIGWPHLIEAKVTAISNEMSRYGPNGVVEESSSKKFHLAVNGLHEHNKQRLGIEIGETTKLIHVLPIESREYIFGNRGMMTLNKIWSKIEQAYPLQTIVKDLTVHNSDFMQFTTVEDVFPIGATIFLLSTPQYGCRGEVIDTSTVARSERIRIALNVYPEPEFSVLIEKHRRSSEKYLSCLKAATEIGITPSALGAISGSVIIIGGQRRPIHSDDNVKKVNVGLLMQSKKANTEIPGYMKKIQGYWYYSPGVVAIVSDYLNKFPILFTLLANRRDGEIFEEDLRPEELDGSILEQMVTFVKTQPHYNIERQQIGSQFIERDIMEEILEVVKEINSNCAYKQLKLQIKPRLVYRPGLVKSTKGPDPEVKFRLFDRVIMASTAYAVPMGLRGTVVSLIPSVDLNPIRFETQKVKETKIVDVLFDEEFDAGHSLYGLADGRVFRVPEYVLINITYGRMRYTTKEQKPQQGEVQQTREFYPRNPLKVTETVHGRKTYKNPENQSPTMNKTILLEKPKFDAKIKHSENPPQILTKNSTKKSNDKPQGDTQTFNDIWAQLKEQKYPLPPVHASPPVDPKKTLEAAIDGSDLLRKLLKLDPSNETKGIPDKPTAPAKLPPPPTSWREEAAANNSGKTSGFPKWIPPPEMKKATHQAENKATPKKESWRQQPMMVPPQPTGTNTNFQPPLAPSLSAFAMHPRNAPLIYPPPPVPGIFPGWQMHPKFNQRPLNIWQQTRPQGFSGIPQRPSLVTSANLTQTHNDFIPLQAARKIVKHNKQKETPFEQRNTQQRQRVEQNQQENRQKFAAFVAKIATDDKEDSPAKVQPSTIKKSKPPTPRQARIAAKFDTST</sequence>
<dbReference type="GO" id="GO:0016075">
    <property type="term" value="P:rRNA catabolic process"/>
    <property type="evidence" value="ECO:0007669"/>
    <property type="project" value="TreeGrafter"/>
</dbReference>
<dbReference type="Gene3D" id="2.30.30.750">
    <property type="match status" value="1"/>
</dbReference>
<dbReference type="Gene3D" id="2.170.260.40">
    <property type="match status" value="1"/>
</dbReference>
<dbReference type="PIRSF" id="PIRSF006743">
    <property type="entry name" value="Exonuclease_Xnr1"/>
    <property type="match status" value="1"/>
</dbReference>
<evidence type="ECO:0000256" key="6">
    <source>
        <dbReference type="SAM" id="MobiDB-lite"/>
    </source>
</evidence>
<feature type="domain" description="Xrn1 helical" evidence="8">
    <location>
        <begin position="272"/>
        <end position="584"/>
    </location>
</feature>
<dbReference type="PANTHER" id="PTHR12341">
    <property type="entry name" value="5'-&gt;3' EXORIBONUCLEASE"/>
    <property type="match status" value="1"/>
</dbReference>
<keyword evidence="5" id="KW-0694">RNA-binding</keyword>
<evidence type="ECO:0000256" key="2">
    <source>
        <dbReference type="ARBA" id="ARBA00022801"/>
    </source>
</evidence>
<name>A0A1L8DX97_9DIPT</name>
<dbReference type="Pfam" id="PF03159">
    <property type="entry name" value="XRN_N"/>
    <property type="match status" value="1"/>
</dbReference>